<protein>
    <submittedName>
        <fullName evidence="2">Uncharacterized protein</fullName>
    </submittedName>
</protein>
<dbReference type="EMBL" id="BMED01000012">
    <property type="protein sequence ID" value="GGD02076.1"/>
    <property type="molecule type" value="Genomic_DNA"/>
</dbReference>
<feature type="region of interest" description="Disordered" evidence="1">
    <location>
        <begin position="57"/>
        <end position="99"/>
    </location>
</feature>
<dbReference type="AlphaFoldDB" id="A0A916XSD4"/>
<accession>A0A916XSD4</accession>
<evidence type="ECO:0000313" key="2">
    <source>
        <dbReference type="EMBL" id="GGD02076.1"/>
    </source>
</evidence>
<organism evidence="2 3">
    <name type="scientific">Undibacterium terreum</name>
    <dbReference type="NCBI Taxonomy" id="1224302"/>
    <lineage>
        <taxon>Bacteria</taxon>
        <taxon>Pseudomonadati</taxon>
        <taxon>Pseudomonadota</taxon>
        <taxon>Betaproteobacteria</taxon>
        <taxon>Burkholderiales</taxon>
        <taxon>Oxalobacteraceae</taxon>
        <taxon>Undibacterium</taxon>
    </lineage>
</organism>
<reference evidence="2" key="2">
    <citation type="submission" date="2020-09" db="EMBL/GenBank/DDBJ databases">
        <authorList>
            <person name="Sun Q."/>
            <person name="Zhou Y."/>
        </authorList>
    </citation>
    <scope>NUCLEOTIDE SEQUENCE</scope>
    <source>
        <strain evidence="2">CGMCC 1.10998</strain>
    </source>
</reference>
<gene>
    <name evidence="2" type="ORF">GCM10011396_57000</name>
</gene>
<evidence type="ECO:0000256" key="1">
    <source>
        <dbReference type="SAM" id="MobiDB-lite"/>
    </source>
</evidence>
<dbReference type="Proteomes" id="UP000637423">
    <property type="component" value="Unassembled WGS sequence"/>
</dbReference>
<reference evidence="2" key="1">
    <citation type="journal article" date="2014" name="Int. J. Syst. Evol. Microbiol.">
        <title>Complete genome sequence of Corynebacterium casei LMG S-19264T (=DSM 44701T), isolated from a smear-ripened cheese.</title>
        <authorList>
            <consortium name="US DOE Joint Genome Institute (JGI-PGF)"/>
            <person name="Walter F."/>
            <person name="Albersmeier A."/>
            <person name="Kalinowski J."/>
            <person name="Ruckert C."/>
        </authorList>
    </citation>
    <scope>NUCLEOTIDE SEQUENCE</scope>
    <source>
        <strain evidence="2">CGMCC 1.10998</strain>
    </source>
</reference>
<name>A0A916XSD4_9BURK</name>
<keyword evidence="3" id="KW-1185">Reference proteome</keyword>
<sequence>MLVTSEYTWPDKREFASSFGGTTNEARVKNIREINIRERGIAARIYEFHHDFQSTQFVESRDQKQKANRTSKPDPILPVTEHTESDFNPTETVNLIARR</sequence>
<comment type="caution">
    <text evidence="2">The sequence shown here is derived from an EMBL/GenBank/DDBJ whole genome shotgun (WGS) entry which is preliminary data.</text>
</comment>
<evidence type="ECO:0000313" key="3">
    <source>
        <dbReference type="Proteomes" id="UP000637423"/>
    </source>
</evidence>
<proteinExistence type="predicted"/>